<name>A0A2U1NN49_ARTAN</name>
<feature type="compositionally biased region" description="Polar residues" evidence="1">
    <location>
        <begin position="487"/>
        <end position="510"/>
    </location>
</feature>
<dbReference type="Pfam" id="PF22936">
    <property type="entry name" value="Pol_BBD"/>
    <property type="match status" value="1"/>
</dbReference>
<dbReference type="STRING" id="35608.A0A2U1NN49"/>
<dbReference type="PANTHER" id="PTHR37610:SF98">
    <property type="entry name" value="TRANSCRIPTION FACTOR INTERACTOR AND REGULATOR CCHC(ZN) FAMILY"/>
    <property type="match status" value="1"/>
</dbReference>
<evidence type="ECO:0000256" key="1">
    <source>
        <dbReference type="SAM" id="MobiDB-lite"/>
    </source>
</evidence>
<feature type="domain" description="Retrovirus-related Pol polyprotein from transposon TNT 1-94-like beta-barrel" evidence="4">
    <location>
        <begin position="365"/>
        <end position="437"/>
    </location>
</feature>
<dbReference type="Pfam" id="PF14244">
    <property type="entry name" value="Retrotran_gag_3"/>
    <property type="match status" value="1"/>
</dbReference>
<dbReference type="InterPro" id="IPR054722">
    <property type="entry name" value="PolX-like_BBD"/>
</dbReference>
<dbReference type="OrthoDB" id="1306223at2759"/>
<dbReference type="EMBL" id="PKPP01002494">
    <property type="protein sequence ID" value="PWA74906.1"/>
    <property type="molecule type" value="Genomic_DNA"/>
</dbReference>
<dbReference type="PANTHER" id="PTHR37610">
    <property type="entry name" value="CCHC-TYPE DOMAIN-CONTAINING PROTEIN"/>
    <property type="match status" value="1"/>
</dbReference>
<dbReference type="Pfam" id="PF03732">
    <property type="entry name" value="Retrotrans_gag"/>
    <property type="match status" value="1"/>
</dbReference>
<dbReference type="Proteomes" id="UP000245207">
    <property type="component" value="Unassembled WGS sequence"/>
</dbReference>
<gene>
    <name evidence="5" type="ORF">CTI12_AA247410</name>
</gene>
<evidence type="ECO:0000259" key="3">
    <source>
        <dbReference type="Pfam" id="PF14244"/>
    </source>
</evidence>
<accession>A0A2U1NN49</accession>
<dbReference type="InterPro" id="IPR005162">
    <property type="entry name" value="Retrotrans_gag_dom"/>
</dbReference>
<organism evidence="5 6">
    <name type="scientific">Artemisia annua</name>
    <name type="common">Sweet wormwood</name>
    <dbReference type="NCBI Taxonomy" id="35608"/>
    <lineage>
        <taxon>Eukaryota</taxon>
        <taxon>Viridiplantae</taxon>
        <taxon>Streptophyta</taxon>
        <taxon>Embryophyta</taxon>
        <taxon>Tracheophyta</taxon>
        <taxon>Spermatophyta</taxon>
        <taxon>Magnoliopsida</taxon>
        <taxon>eudicotyledons</taxon>
        <taxon>Gunneridae</taxon>
        <taxon>Pentapetalae</taxon>
        <taxon>asterids</taxon>
        <taxon>campanulids</taxon>
        <taxon>Asterales</taxon>
        <taxon>Asteraceae</taxon>
        <taxon>Asteroideae</taxon>
        <taxon>Anthemideae</taxon>
        <taxon>Artemisiinae</taxon>
        <taxon>Artemisia</taxon>
    </lineage>
</organism>
<evidence type="ECO:0000259" key="2">
    <source>
        <dbReference type="Pfam" id="PF03732"/>
    </source>
</evidence>
<comment type="caution">
    <text evidence="5">The sequence shown here is derived from an EMBL/GenBank/DDBJ whole genome shotgun (WGS) entry which is preliminary data.</text>
</comment>
<dbReference type="InterPro" id="IPR029472">
    <property type="entry name" value="Copia-like_N"/>
</dbReference>
<proteinExistence type="predicted"/>
<protein>
    <submittedName>
        <fullName evidence="5">GAG-pre-integrase domain, Gag-polypeptide of LTR copia-type</fullName>
    </submittedName>
</protein>
<feature type="domain" description="Retrotransposon Copia-like N-terminal" evidence="3">
    <location>
        <begin position="29"/>
        <end position="76"/>
    </location>
</feature>
<feature type="domain" description="Retrotransposon gag" evidence="2">
    <location>
        <begin position="95"/>
        <end position="165"/>
    </location>
</feature>
<reference evidence="5 6" key="1">
    <citation type="journal article" date="2018" name="Mol. Plant">
        <title>The genome of Artemisia annua provides insight into the evolution of Asteraceae family and artemisinin biosynthesis.</title>
        <authorList>
            <person name="Shen Q."/>
            <person name="Zhang L."/>
            <person name="Liao Z."/>
            <person name="Wang S."/>
            <person name="Yan T."/>
            <person name="Shi P."/>
            <person name="Liu M."/>
            <person name="Fu X."/>
            <person name="Pan Q."/>
            <person name="Wang Y."/>
            <person name="Lv Z."/>
            <person name="Lu X."/>
            <person name="Zhang F."/>
            <person name="Jiang W."/>
            <person name="Ma Y."/>
            <person name="Chen M."/>
            <person name="Hao X."/>
            <person name="Li L."/>
            <person name="Tang Y."/>
            <person name="Lv G."/>
            <person name="Zhou Y."/>
            <person name="Sun X."/>
            <person name="Brodelius P.E."/>
            <person name="Rose J.K.C."/>
            <person name="Tang K."/>
        </authorList>
    </citation>
    <scope>NUCLEOTIDE SEQUENCE [LARGE SCALE GENOMIC DNA]</scope>
    <source>
        <strain evidence="6">cv. Huhao1</strain>
        <tissue evidence="5">Leaf</tissue>
    </source>
</reference>
<dbReference type="AlphaFoldDB" id="A0A2U1NN49"/>
<feature type="region of interest" description="Disordered" evidence="1">
    <location>
        <begin position="487"/>
        <end position="555"/>
    </location>
</feature>
<evidence type="ECO:0000313" key="6">
    <source>
        <dbReference type="Proteomes" id="UP000245207"/>
    </source>
</evidence>
<evidence type="ECO:0000259" key="4">
    <source>
        <dbReference type="Pfam" id="PF22936"/>
    </source>
</evidence>
<keyword evidence="6" id="KW-1185">Reference proteome</keyword>
<sequence length="637" mass="71580">MAGGDNHDKNKDGEGSSGGITYDSPYYLHPSDYPKQLHVNEVLTDNNFADWNQEMTNFLFAKNKIEFVDGTIKKPEKTSKDYMPWMRVDAMIKGWLTAAMEKNIRNSVKYAGTASEIWSDLNERFGKESAPRAYELKQKIASTRQGGASVSTYFTQLRSIWDETQSIYPFPRCSCNKCECDIGKKISEYQEKERLYEFLMGLDVGFSVIRTQILATKPVPSLGTAYHMVAEDERQRAISNENTSPHESAAFKAFQRWNGPPSTNKERSGTKAVKDGTEHCTECNKDGHKREGCFKLIGYPEWWPGKKGERAKRKAGYVETETSPIPGLTNEDYQYFLKYFSGTGNGEGAKPVANMAHKEDEEGEWILDSGCTEYITCLSNALVNKKTNHFESPVVIPNGDSIPVKGKGDCVLPGGTKVNGVLYVPYFKCNLLSVSRLCRDLQCSMSFFPDFCIMQGLKKRNLIGNDEGGTEEPTICHDCHCHDEQVSAQNKEQNSMGLDQQMGHDQTNEPNGPHETDNETNDEGQVNNDGFEANESNEEAEVQVETRPTRARTQPSKFKDFVRKHSMHHKKKCNCQSPLPAGVLRYSMIKGFVVTGGTHTSSWCGAIYEKQMLSLKCSITAFLMREIHNMGISLLLH</sequence>
<evidence type="ECO:0000313" key="5">
    <source>
        <dbReference type="EMBL" id="PWA74906.1"/>
    </source>
</evidence>